<reference evidence="5" key="2">
    <citation type="submission" date="2018-03" db="EMBL/GenBank/DDBJ databases">
        <title>The Triticum urartu genome reveals the dynamic nature of wheat genome evolution.</title>
        <authorList>
            <person name="Ling H."/>
            <person name="Ma B."/>
            <person name="Shi X."/>
            <person name="Liu H."/>
            <person name="Dong L."/>
            <person name="Sun H."/>
            <person name="Cao Y."/>
            <person name="Gao Q."/>
            <person name="Zheng S."/>
            <person name="Li Y."/>
            <person name="Yu Y."/>
            <person name="Du H."/>
            <person name="Qi M."/>
            <person name="Li Y."/>
            <person name="Yu H."/>
            <person name="Cui Y."/>
            <person name="Wang N."/>
            <person name="Chen C."/>
            <person name="Wu H."/>
            <person name="Zhao Y."/>
            <person name="Zhang J."/>
            <person name="Li Y."/>
            <person name="Zhou W."/>
            <person name="Zhang B."/>
            <person name="Hu W."/>
            <person name="Eijk M."/>
            <person name="Tang J."/>
            <person name="Witsenboer H."/>
            <person name="Zhao S."/>
            <person name="Li Z."/>
            <person name="Zhang A."/>
            <person name="Wang D."/>
            <person name="Liang C."/>
        </authorList>
    </citation>
    <scope>NUCLEOTIDE SEQUENCE [LARGE SCALE GENOMIC DNA]</scope>
    <source>
        <strain evidence="5">cv. G1812</strain>
    </source>
</reference>
<keyword evidence="6" id="KW-1185">Reference proteome</keyword>
<proteinExistence type="predicted"/>
<dbReference type="SUPFAM" id="SSF52540">
    <property type="entry name" value="P-loop containing nucleoside triphosphate hydrolases"/>
    <property type="match status" value="1"/>
</dbReference>
<dbReference type="GO" id="GO:0098542">
    <property type="term" value="P:defense response to other organism"/>
    <property type="evidence" value="ECO:0007669"/>
    <property type="project" value="TreeGrafter"/>
</dbReference>
<dbReference type="InterPro" id="IPR027417">
    <property type="entry name" value="P-loop_NTPase"/>
</dbReference>
<dbReference type="EnsemblPlants" id="TuG1812G0400003977.01.T01">
    <property type="protein sequence ID" value="TuG1812G0400003977.01.T01.cds370733"/>
    <property type="gene ID" value="TuG1812G0400003977.01"/>
</dbReference>
<evidence type="ECO:0000259" key="3">
    <source>
        <dbReference type="Pfam" id="PF00931"/>
    </source>
</evidence>
<evidence type="ECO:0000313" key="6">
    <source>
        <dbReference type="Proteomes" id="UP000015106"/>
    </source>
</evidence>
<reference evidence="5" key="3">
    <citation type="submission" date="2022-06" db="UniProtKB">
        <authorList>
            <consortium name="EnsemblPlants"/>
        </authorList>
    </citation>
    <scope>IDENTIFICATION</scope>
</reference>
<dbReference type="InterPro" id="IPR032675">
    <property type="entry name" value="LRR_dom_sf"/>
</dbReference>
<dbReference type="Gene3D" id="1.10.8.430">
    <property type="entry name" value="Helical domain of apoptotic protease-activating factors"/>
    <property type="match status" value="1"/>
</dbReference>
<dbReference type="InterPro" id="IPR042197">
    <property type="entry name" value="Apaf_helical"/>
</dbReference>
<dbReference type="PRINTS" id="PR00364">
    <property type="entry name" value="DISEASERSIST"/>
</dbReference>
<protein>
    <recommendedName>
        <fullName evidence="7">NB-ARC domain-containing protein</fullName>
    </recommendedName>
</protein>
<dbReference type="Proteomes" id="UP000015106">
    <property type="component" value="Chromosome 4"/>
</dbReference>
<reference evidence="6" key="1">
    <citation type="journal article" date="2013" name="Nature">
        <title>Draft genome of the wheat A-genome progenitor Triticum urartu.</title>
        <authorList>
            <person name="Ling H.Q."/>
            <person name="Zhao S."/>
            <person name="Liu D."/>
            <person name="Wang J."/>
            <person name="Sun H."/>
            <person name="Zhang C."/>
            <person name="Fan H."/>
            <person name="Li D."/>
            <person name="Dong L."/>
            <person name="Tao Y."/>
            <person name="Gao C."/>
            <person name="Wu H."/>
            <person name="Li Y."/>
            <person name="Cui Y."/>
            <person name="Guo X."/>
            <person name="Zheng S."/>
            <person name="Wang B."/>
            <person name="Yu K."/>
            <person name="Liang Q."/>
            <person name="Yang W."/>
            <person name="Lou X."/>
            <person name="Chen J."/>
            <person name="Feng M."/>
            <person name="Jian J."/>
            <person name="Zhang X."/>
            <person name="Luo G."/>
            <person name="Jiang Y."/>
            <person name="Liu J."/>
            <person name="Wang Z."/>
            <person name="Sha Y."/>
            <person name="Zhang B."/>
            <person name="Wu H."/>
            <person name="Tang D."/>
            <person name="Shen Q."/>
            <person name="Xue P."/>
            <person name="Zou S."/>
            <person name="Wang X."/>
            <person name="Liu X."/>
            <person name="Wang F."/>
            <person name="Yang Y."/>
            <person name="An X."/>
            <person name="Dong Z."/>
            <person name="Zhang K."/>
            <person name="Zhang X."/>
            <person name="Luo M.C."/>
            <person name="Dvorak J."/>
            <person name="Tong Y."/>
            <person name="Wang J."/>
            <person name="Yang H."/>
            <person name="Li Z."/>
            <person name="Wang D."/>
            <person name="Zhang A."/>
            <person name="Wang J."/>
        </authorList>
    </citation>
    <scope>NUCLEOTIDE SEQUENCE</scope>
    <source>
        <strain evidence="6">cv. G1812</strain>
    </source>
</reference>
<keyword evidence="2" id="KW-0611">Plant defense</keyword>
<name>A0A8R7Q7F7_TRIUA</name>
<organism evidence="5 6">
    <name type="scientific">Triticum urartu</name>
    <name type="common">Red wild einkorn</name>
    <name type="synonym">Crithodium urartu</name>
    <dbReference type="NCBI Taxonomy" id="4572"/>
    <lineage>
        <taxon>Eukaryota</taxon>
        <taxon>Viridiplantae</taxon>
        <taxon>Streptophyta</taxon>
        <taxon>Embryophyta</taxon>
        <taxon>Tracheophyta</taxon>
        <taxon>Spermatophyta</taxon>
        <taxon>Magnoliopsida</taxon>
        <taxon>Liliopsida</taxon>
        <taxon>Poales</taxon>
        <taxon>Poaceae</taxon>
        <taxon>BOP clade</taxon>
        <taxon>Pooideae</taxon>
        <taxon>Triticodae</taxon>
        <taxon>Triticeae</taxon>
        <taxon>Triticinae</taxon>
        <taxon>Triticum</taxon>
    </lineage>
</organism>
<dbReference type="InterPro" id="IPR036388">
    <property type="entry name" value="WH-like_DNA-bd_sf"/>
</dbReference>
<dbReference type="Gene3D" id="1.10.10.10">
    <property type="entry name" value="Winged helix-like DNA-binding domain superfamily/Winged helix DNA-binding domain"/>
    <property type="match status" value="1"/>
</dbReference>
<accession>A0A8R7Q7F7</accession>
<dbReference type="Gene3D" id="3.80.10.10">
    <property type="entry name" value="Ribonuclease Inhibitor"/>
    <property type="match status" value="1"/>
</dbReference>
<dbReference type="InterPro" id="IPR058922">
    <property type="entry name" value="WHD_DRP"/>
</dbReference>
<feature type="domain" description="NB-ARC" evidence="3">
    <location>
        <begin position="12"/>
        <end position="149"/>
    </location>
</feature>
<dbReference type="GO" id="GO:0043531">
    <property type="term" value="F:ADP binding"/>
    <property type="evidence" value="ECO:0007669"/>
    <property type="project" value="InterPro"/>
</dbReference>
<sequence length="475" mass="54446">MSAKLGSRFRIGGVDVIPIVGMSGVGKTTLAQVIYNHGSLKGHFRHKAWVYISKQFSMKRTLQEMLHSFKGNDSSLNYSDSLEIVVDNIQSLIQHDGRYLLVLDSVWDEMCDRWSSLLTAIACEVPGSVVLVTTQSKRVADTVMTMCQVPLAPLPWESFWPAFKYYAFGTTSVVAENNQIHLSIGEQIAKKLDGLPLAAKVIGHLLRSRSTVEHWRSILESDWWDRSEVLCDILPFMRISYQDLQPRQRQSFAFCSIFPQNYLFDKDRLVNMWISHDFIEHSESDGSRLEDVGNKMFDELVQRSFFQSAFDTKKYTMHDLVRALAIAVSSYDCFHHKETSQRASPTARHLALQVGNQLSIHELNKYKNLRTILLFGHYDSNAICDVVDNMLAKSRSIRVIDLSHLEVLTNMLPNIASLRKLRFLDLSFTRVRNFRNFPYNLQVLYLRGYARNTILRALIGLPTYATCMLMLQLSL</sequence>
<dbReference type="Gene3D" id="3.40.50.300">
    <property type="entry name" value="P-loop containing nucleotide triphosphate hydrolases"/>
    <property type="match status" value="1"/>
</dbReference>
<dbReference type="InterPro" id="IPR044974">
    <property type="entry name" value="Disease_R_plants"/>
</dbReference>
<dbReference type="PANTHER" id="PTHR23155">
    <property type="entry name" value="DISEASE RESISTANCE PROTEIN RP"/>
    <property type="match status" value="1"/>
</dbReference>
<evidence type="ECO:0000256" key="1">
    <source>
        <dbReference type="ARBA" id="ARBA00022737"/>
    </source>
</evidence>
<dbReference type="Gramene" id="TuG1812G0400003977.01.T01">
    <property type="protein sequence ID" value="TuG1812G0400003977.01.T01.cds370733"/>
    <property type="gene ID" value="TuG1812G0400003977.01"/>
</dbReference>
<dbReference type="PANTHER" id="PTHR23155:SF1188">
    <property type="entry name" value="OS11G0492300 PROTEIN"/>
    <property type="match status" value="1"/>
</dbReference>
<feature type="domain" description="Disease resistance protein winged helix" evidence="4">
    <location>
        <begin position="257"/>
        <end position="325"/>
    </location>
</feature>
<dbReference type="Pfam" id="PF00931">
    <property type="entry name" value="NB-ARC"/>
    <property type="match status" value="1"/>
</dbReference>
<dbReference type="InterPro" id="IPR002182">
    <property type="entry name" value="NB-ARC"/>
</dbReference>
<keyword evidence="1" id="KW-0677">Repeat</keyword>
<dbReference type="AlphaFoldDB" id="A0A8R7Q7F7"/>
<evidence type="ECO:0000259" key="4">
    <source>
        <dbReference type="Pfam" id="PF23559"/>
    </source>
</evidence>
<dbReference type="SUPFAM" id="SSF52058">
    <property type="entry name" value="L domain-like"/>
    <property type="match status" value="1"/>
</dbReference>
<evidence type="ECO:0000256" key="2">
    <source>
        <dbReference type="ARBA" id="ARBA00022821"/>
    </source>
</evidence>
<dbReference type="Pfam" id="PF23559">
    <property type="entry name" value="WHD_DRP"/>
    <property type="match status" value="1"/>
</dbReference>
<evidence type="ECO:0008006" key="7">
    <source>
        <dbReference type="Google" id="ProtNLM"/>
    </source>
</evidence>
<evidence type="ECO:0000313" key="5">
    <source>
        <dbReference type="EnsemblPlants" id="TuG1812G0400003977.01.T01.cds370733"/>
    </source>
</evidence>